<proteinExistence type="predicted"/>
<protein>
    <submittedName>
        <fullName evidence="1">Phosphotransferase</fullName>
    </submittedName>
</protein>
<dbReference type="Pfam" id="PF22817">
    <property type="entry name" value="ApeP-like"/>
    <property type="match status" value="1"/>
</dbReference>
<evidence type="ECO:0000313" key="1">
    <source>
        <dbReference type="EMBL" id="MBK1838568.1"/>
    </source>
</evidence>
<dbReference type="InterPro" id="IPR016776">
    <property type="entry name" value="ApeP-like_dehydratase"/>
</dbReference>
<dbReference type="InterPro" id="IPR029069">
    <property type="entry name" value="HotDog_dom_sf"/>
</dbReference>
<keyword evidence="2" id="KW-1185">Reference proteome</keyword>
<dbReference type="RefSeq" id="WP_200194125.1">
    <property type="nucleotide sequence ID" value="NZ_JAENHM010000044.1"/>
</dbReference>
<reference evidence="2" key="1">
    <citation type="submission" date="2021-01" db="EMBL/GenBank/DDBJ databases">
        <title>Genome public.</title>
        <authorList>
            <person name="Liu C."/>
            <person name="Sun Q."/>
        </authorList>
    </citation>
    <scope>NUCLEOTIDE SEQUENCE [LARGE SCALE GENOMIC DNA]</scope>
    <source>
        <strain evidence="2">YIM B02556</strain>
    </source>
</reference>
<dbReference type="SUPFAM" id="SSF54637">
    <property type="entry name" value="Thioesterase/thiol ester dehydrase-isomerase"/>
    <property type="match status" value="1"/>
</dbReference>
<name>A0ABS1F563_9PROT</name>
<evidence type="ECO:0000313" key="2">
    <source>
        <dbReference type="Proteomes" id="UP000652760"/>
    </source>
</evidence>
<dbReference type="EMBL" id="JAENHM010000044">
    <property type="protein sequence ID" value="MBK1838568.1"/>
    <property type="molecule type" value="Genomic_DNA"/>
</dbReference>
<gene>
    <name evidence="1" type="ORF">JHL17_14200</name>
</gene>
<dbReference type="Proteomes" id="UP000652760">
    <property type="component" value="Unassembled WGS sequence"/>
</dbReference>
<organism evidence="1 2">
    <name type="scientific">Azospirillum endophyticum</name>
    <dbReference type="NCBI Taxonomy" id="2800326"/>
    <lineage>
        <taxon>Bacteria</taxon>
        <taxon>Pseudomonadati</taxon>
        <taxon>Pseudomonadota</taxon>
        <taxon>Alphaproteobacteria</taxon>
        <taxon>Rhodospirillales</taxon>
        <taxon>Azospirillaceae</taxon>
        <taxon>Azospirillum</taxon>
    </lineage>
</organism>
<dbReference type="Gene3D" id="3.10.129.10">
    <property type="entry name" value="Hotdog Thioesterase"/>
    <property type="match status" value="1"/>
</dbReference>
<comment type="caution">
    <text evidence="1">The sequence shown here is derived from an EMBL/GenBank/DDBJ whole genome shotgun (WGS) entry which is preliminary data.</text>
</comment>
<sequence length="153" mass="16119">MPMTRPMTRDELAGLIPHAGTMCLLDGVLAWDRSRIRCIARSHRAPDNPLRHAGRLAALCGVEYASQAMAVHGGLTSGGERPPAGYLASLRDLACHVARLDDIAEDLIIEAENLTGEGSRMIYGFSVTAGGRELLSGRAAVVIDAGGTDRGVA</sequence>
<accession>A0ABS1F563</accession>